<dbReference type="NCBIfam" id="NF041121">
    <property type="entry name" value="SAV_2336_NTERM"/>
    <property type="match status" value="1"/>
</dbReference>
<dbReference type="OrthoDB" id="4495511at2"/>
<accession>A0A239FTD7</accession>
<dbReference type="InterPro" id="IPR047738">
    <property type="entry name" value="SAV_2336-like_N"/>
</dbReference>
<dbReference type="InterPro" id="IPR027417">
    <property type="entry name" value="P-loop_NTPase"/>
</dbReference>
<organism evidence="4 5">
    <name type="scientific">Actinomadura meyerae</name>
    <dbReference type="NCBI Taxonomy" id="240840"/>
    <lineage>
        <taxon>Bacteria</taxon>
        <taxon>Bacillati</taxon>
        <taxon>Actinomycetota</taxon>
        <taxon>Actinomycetes</taxon>
        <taxon>Streptosporangiales</taxon>
        <taxon>Thermomonosporaceae</taxon>
        <taxon>Actinomadura</taxon>
    </lineage>
</organism>
<name>A0A239FTD7_9ACTN</name>
<feature type="domain" description="FtsK" evidence="3">
    <location>
        <begin position="575"/>
        <end position="665"/>
    </location>
</feature>
<dbReference type="EMBL" id="FZOR01000006">
    <property type="protein sequence ID" value="SNS59808.1"/>
    <property type="molecule type" value="Genomic_DNA"/>
</dbReference>
<dbReference type="InterPro" id="IPR002543">
    <property type="entry name" value="FtsK_dom"/>
</dbReference>
<dbReference type="GO" id="GO:0005524">
    <property type="term" value="F:ATP binding"/>
    <property type="evidence" value="ECO:0007669"/>
    <property type="project" value="InterPro"/>
</dbReference>
<evidence type="ECO:0000256" key="1">
    <source>
        <dbReference type="ARBA" id="ARBA00022581"/>
    </source>
</evidence>
<gene>
    <name evidence="4" type="ORF">SAMN05443665_1006153</name>
</gene>
<feature type="region of interest" description="Disordered" evidence="2">
    <location>
        <begin position="1"/>
        <end position="20"/>
    </location>
</feature>
<dbReference type="Pfam" id="PF01580">
    <property type="entry name" value="FtsK_SpoIIIE"/>
    <property type="match status" value="1"/>
</dbReference>
<dbReference type="PANTHER" id="PTHR13037:SF24">
    <property type="entry name" value="POLYCOMB PROTEIN PCL-RELATED"/>
    <property type="match status" value="1"/>
</dbReference>
<evidence type="ECO:0000313" key="5">
    <source>
        <dbReference type="Proteomes" id="UP000198318"/>
    </source>
</evidence>
<feature type="compositionally biased region" description="Pro residues" evidence="2">
    <location>
        <begin position="60"/>
        <end position="75"/>
    </location>
</feature>
<protein>
    <submittedName>
        <fullName evidence="4">FtsK/SpoIIIE family protein</fullName>
    </submittedName>
</protein>
<dbReference type="GO" id="GO:0003677">
    <property type="term" value="F:DNA binding"/>
    <property type="evidence" value="ECO:0007669"/>
    <property type="project" value="InterPro"/>
</dbReference>
<proteinExistence type="predicted"/>
<dbReference type="PANTHER" id="PTHR13037">
    <property type="entry name" value="FORMIN"/>
    <property type="match status" value="1"/>
</dbReference>
<keyword evidence="5" id="KW-1185">Reference proteome</keyword>
<feature type="region of interest" description="Disordered" evidence="2">
    <location>
        <begin position="34"/>
        <end position="93"/>
    </location>
</feature>
<sequence length="1436" mass="152622">MNGIDRLRAALAATGPPPDARELSEMLWLACHITPVAEDETSPAPPPARPRADPEEPGEVPEPPPAAVPPEPAPEPLTGLHPRPGPGAEPAGSAAEVLVPTAPMLADALGVQRALRPLKRRVPSRHRRELEEEATAARIADTGLWAPVLVPSSERWLTLSLVVDTGPTMRLWRPLARELTETLIRQGAFQDVHVAYLDATGRIASAPGAPPQDPGTLLDASGRHAVLVLSDCSGPHWWSGQAPRTVRRWAQAGPTAILQPLAERLWRRTAAPAVPGLAALPRPGAANTALRFTPHDGAMPPGVPVPVMEAAPRWFAAWARLVSGSGPQPAAVAALPARPSGSAPVGRERELPIGERVRRFLATASPGAAELAAHVAVSDPSLPVMRLIQHRVLGGSGPGQLAEVLLSGLLRPAGDVRYAFVPGAREALLDTLPRPEALHTRRVLEAVSAEIERRAGTAAETFRALLPADGGPVTLTADTDHFALVTPETRTHLAPGSAPAPDSSPAPDSNRAPAPDLLELFGASPDELIDRHWHGPSRKTLIGAAGDGGWFSLDILSGRPDLPHGLVTGPPADRDALLRVIVAGLVLTHSPELVNLGFVNFSRWDTFDHLADLPHLALSTSESTPLPALLDGLPQTLETERRRREAVLREAGVRTWDAYQTEFARGRPLPPLPALVVIVQDADDLFGHDLPEAMARLCELGADQGLRFVFSMAHADAAFFPWAADLATWQADMGEHRMSMKLPTGSHFHQDFRPARLSSDDADSIVEAVRRRAPRVDRLHLPADPVAPPQPPAPEAPPRFDVLRLNGGGPSGMFHETWALPASEPRSPGIGYDESGDVVTLYPLDISAGIPHGMIVGDTEARRRVMRAITFSLAAAYSPSDLTFAFAGLGEHPLGEPLDLPHVRYSDEELLGSADRLRRFTGFLSNEMEARSARAVADPPGLVVFADVSLTFPAGRPEAAEALLTVAQKGAALGVQLLVGSATVEDTTIWDRFLPLLGWRVAASEQPPAVLQRVLGRASLPFAGERTAYLRAGSGAPRRFSVADEPPAPAVEDFVRRTRERAALPATARTPLADPVPPLDDFPPDGHLVFCGRFGEEMLTTARWYGSRRASQGALPHGNVTATSWRMLVGQDSGERDTPVPRLFRESAGGVLVVEDAGELVTAEGGPLAMAAIEVIARMAADRADPLIVLCGPAPAMRALLTLLPPGTADGFRMVAPAEWGGDAGSLPEHLPRGELAMASHGRIPIGVEDGTQAPAVLAFRELPHFSVVGPPGSGKTNVLYLVFDALSTGGEEPYVIDPSGGLNDLDFRLGGPPRVSTGEYAATTSQARSLIGGLLGRLERSPAAEFYLLVDDHDLLDRGLFLPLGPHLGEGRLHLVVARTETRSSAGTDSLLDELHPEVCAALLMGGPSPAERVPGRGVLTQGYESRFVQVASVR</sequence>
<feature type="compositionally biased region" description="Low complexity" evidence="2">
    <location>
        <begin position="494"/>
        <end position="514"/>
    </location>
</feature>
<dbReference type="Gene3D" id="3.40.50.300">
    <property type="entry name" value="P-loop containing nucleotide triphosphate hydrolases"/>
    <property type="match status" value="3"/>
</dbReference>
<evidence type="ECO:0000256" key="2">
    <source>
        <dbReference type="SAM" id="MobiDB-lite"/>
    </source>
</evidence>
<dbReference type="Proteomes" id="UP000198318">
    <property type="component" value="Unassembled WGS sequence"/>
</dbReference>
<dbReference type="RefSeq" id="WP_089325488.1">
    <property type="nucleotide sequence ID" value="NZ_FZOR01000006.1"/>
</dbReference>
<keyword evidence="1" id="KW-0945">Host-virus interaction</keyword>
<reference evidence="4 5" key="1">
    <citation type="submission" date="2017-06" db="EMBL/GenBank/DDBJ databases">
        <authorList>
            <person name="Kim H.J."/>
            <person name="Triplett B.A."/>
        </authorList>
    </citation>
    <scope>NUCLEOTIDE SEQUENCE [LARGE SCALE GENOMIC DNA]</scope>
    <source>
        <strain evidence="4 5">DSM 44715</strain>
    </source>
</reference>
<evidence type="ECO:0000313" key="4">
    <source>
        <dbReference type="EMBL" id="SNS59808.1"/>
    </source>
</evidence>
<feature type="region of interest" description="Disordered" evidence="2">
    <location>
        <begin position="490"/>
        <end position="514"/>
    </location>
</feature>
<evidence type="ECO:0000259" key="3">
    <source>
        <dbReference type="Pfam" id="PF01580"/>
    </source>
</evidence>
<dbReference type="SUPFAM" id="SSF52540">
    <property type="entry name" value="P-loop containing nucleoside triphosphate hydrolases"/>
    <property type="match status" value="1"/>
</dbReference>